<dbReference type="EMBL" id="GEZM01034627">
    <property type="protein sequence ID" value="JAV83690.1"/>
    <property type="molecule type" value="Transcribed_RNA"/>
</dbReference>
<gene>
    <name evidence="15" type="ORF">PPYR_15487</name>
    <name evidence="14" type="ORF">PPYR_15521</name>
</gene>
<reference evidence="14 16" key="2">
    <citation type="journal article" date="2018" name="Elife">
        <title>Firefly genomes illuminate parallel origins of bioluminescence in beetles.</title>
        <authorList>
            <person name="Fallon T.R."/>
            <person name="Lower S.E."/>
            <person name="Chang C.H."/>
            <person name="Bessho-Uehara M."/>
            <person name="Martin G.J."/>
            <person name="Bewick A.J."/>
            <person name="Behringer M."/>
            <person name="Debat H.J."/>
            <person name="Wong I."/>
            <person name="Day J.C."/>
            <person name="Suvorov A."/>
            <person name="Silva C.J."/>
            <person name="Stanger-Hall K.F."/>
            <person name="Hall D.W."/>
            <person name="Schmitz R.J."/>
            <person name="Nelson D.R."/>
            <person name="Lewis S.M."/>
            <person name="Shigenobu S."/>
            <person name="Bybee S.M."/>
            <person name="Larracuente A.M."/>
            <person name="Oba Y."/>
            <person name="Weng J.K."/>
        </authorList>
    </citation>
    <scope>NUCLEOTIDE SEQUENCE [LARGE SCALE GENOMIC DNA]</scope>
    <source>
        <strain evidence="14">1611_PpyrPB1</strain>
        <tissue evidence="14">Whole body</tissue>
    </source>
</reference>
<keyword evidence="6 10" id="KW-1133">Transmembrane helix</keyword>
<evidence type="ECO:0000256" key="3">
    <source>
        <dbReference type="ARBA" id="ARBA00022473"/>
    </source>
</evidence>
<reference evidence="14" key="3">
    <citation type="submission" date="2019-08" db="EMBL/GenBank/DDBJ databases">
        <authorList>
            <consortium name="Photinus pyralis genome working group"/>
            <person name="Fallon T.R."/>
            <person name="Sander Lower S.E."/>
            <person name="Weng J.-K."/>
        </authorList>
    </citation>
    <scope>NUCLEOTIDE SEQUENCE</scope>
    <source>
        <strain evidence="14">1611_PpyrPB1</strain>
        <tissue evidence="14">Whole body</tissue>
    </source>
</reference>
<feature type="domain" description="GOLD" evidence="12">
    <location>
        <begin position="34"/>
        <end position="118"/>
    </location>
</feature>
<dbReference type="Proteomes" id="UP000327044">
    <property type="component" value="Unassembled WGS sequence"/>
</dbReference>
<dbReference type="GO" id="GO:0012505">
    <property type="term" value="C:endomembrane system"/>
    <property type="evidence" value="ECO:0007669"/>
    <property type="project" value="UniProtKB-SubCell"/>
</dbReference>
<keyword evidence="3" id="KW-0217">Developmental protein</keyword>
<dbReference type="PANTHER" id="PTHR22811">
    <property type="entry name" value="TRANSMEMBRANE EMP24 DOMAIN-CONTAINING PROTEIN"/>
    <property type="match status" value="1"/>
</dbReference>
<dbReference type="GO" id="GO:0016020">
    <property type="term" value="C:membrane"/>
    <property type="evidence" value="ECO:0007669"/>
    <property type="project" value="UniProtKB-SubCell"/>
</dbReference>
<dbReference type="EMBL" id="GEZM01034628">
    <property type="protein sequence ID" value="JAV83689.1"/>
    <property type="molecule type" value="Transcribed_RNA"/>
</dbReference>
<keyword evidence="5 11" id="KW-0732">Signal</keyword>
<keyword evidence="7 10" id="KW-0472">Membrane</keyword>
<evidence type="ECO:0000256" key="6">
    <source>
        <dbReference type="ARBA" id="ARBA00022989"/>
    </source>
</evidence>
<reference evidence="13" key="1">
    <citation type="journal article" date="2016" name="Sci. Rep.">
        <title>Molecular characterization of firefly nuptial gifts: a multi-omics approach sheds light on postcopulatory sexual selection.</title>
        <authorList>
            <person name="Al-Wathiqui N."/>
            <person name="Fallon T.R."/>
            <person name="South A."/>
            <person name="Weng J.K."/>
            <person name="Lewis S.M."/>
        </authorList>
    </citation>
    <scope>NUCLEOTIDE SEQUENCE</scope>
</reference>
<dbReference type="FunCoup" id="A0A1Y1MGC1">
    <property type="interactions" value="823"/>
</dbReference>
<feature type="transmembrane region" description="Helical" evidence="10">
    <location>
        <begin position="195"/>
        <end position="216"/>
    </location>
</feature>
<accession>A0A1Y1MGC1</accession>
<evidence type="ECO:0000256" key="8">
    <source>
        <dbReference type="ARBA" id="ARBA00037847"/>
    </source>
</evidence>
<dbReference type="AlphaFoldDB" id="A0A1Y1MGC1"/>
<keyword evidence="4 9" id="KW-0812">Transmembrane</keyword>
<evidence type="ECO:0000256" key="1">
    <source>
        <dbReference type="ARBA" id="ARBA00004479"/>
    </source>
</evidence>
<evidence type="ECO:0000256" key="7">
    <source>
        <dbReference type="ARBA" id="ARBA00023136"/>
    </source>
</evidence>
<comment type="similarity">
    <text evidence="2 9">Belongs to the EMP24/GP25L family.</text>
</comment>
<feature type="chain" id="PRO_5011907475" description="GOLD domain-containing protein" evidence="11">
    <location>
        <begin position="21"/>
        <end position="233"/>
    </location>
</feature>
<dbReference type="InterPro" id="IPR015720">
    <property type="entry name" value="Emp24-like"/>
</dbReference>
<evidence type="ECO:0000313" key="16">
    <source>
        <dbReference type="Proteomes" id="UP000327044"/>
    </source>
</evidence>
<dbReference type="PROSITE" id="PS50866">
    <property type="entry name" value="GOLD"/>
    <property type="match status" value="1"/>
</dbReference>
<dbReference type="Pfam" id="PF01105">
    <property type="entry name" value="EMP24_GP25L"/>
    <property type="match status" value="1"/>
</dbReference>
<dbReference type="InParanoid" id="A0A1Y1MGC1"/>
<evidence type="ECO:0000256" key="4">
    <source>
        <dbReference type="ARBA" id="ARBA00022692"/>
    </source>
</evidence>
<dbReference type="InterPro" id="IPR036598">
    <property type="entry name" value="GOLD_dom_sf"/>
</dbReference>
<dbReference type="SMART" id="SM01190">
    <property type="entry name" value="EMP24_GP25L"/>
    <property type="match status" value="1"/>
</dbReference>
<evidence type="ECO:0000259" key="12">
    <source>
        <dbReference type="PROSITE" id="PS50866"/>
    </source>
</evidence>
<comment type="subcellular location">
    <subcellularLocation>
        <location evidence="8">Endomembrane system</location>
        <topology evidence="8">Single-pass membrane protein</topology>
    </subcellularLocation>
    <subcellularLocation>
        <location evidence="1 9">Membrane</location>
        <topology evidence="1 9">Single-pass type I membrane protein</topology>
    </subcellularLocation>
</comment>
<feature type="signal peptide" evidence="11">
    <location>
        <begin position="1"/>
        <end position="20"/>
    </location>
</feature>
<dbReference type="EMBL" id="VVIM01001719">
    <property type="protein sequence ID" value="KAB0790188.1"/>
    <property type="molecule type" value="Genomic_DNA"/>
</dbReference>
<evidence type="ECO:0000256" key="11">
    <source>
        <dbReference type="SAM" id="SignalP"/>
    </source>
</evidence>
<dbReference type="SUPFAM" id="SSF101576">
    <property type="entry name" value="Supernatant protein factor (SPF), C-terminal domain"/>
    <property type="match status" value="1"/>
</dbReference>
<dbReference type="InterPro" id="IPR009038">
    <property type="entry name" value="GOLD_dom"/>
</dbReference>
<protein>
    <recommendedName>
        <fullName evidence="12">GOLD domain-containing protein</fullName>
    </recommendedName>
</protein>
<evidence type="ECO:0000256" key="2">
    <source>
        <dbReference type="ARBA" id="ARBA00007104"/>
    </source>
</evidence>
<proteinExistence type="inferred from homology"/>
<evidence type="ECO:0000313" key="15">
    <source>
        <dbReference type="EMBL" id="KAB0790188.1"/>
    </source>
</evidence>
<evidence type="ECO:0000256" key="10">
    <source>
        <dbReference type="SAM" id="Phobius"/>
    </source>
</evidence>
<name>A0A1Y1MGC1_PHOPY</name>
<dbReference type="EMBL" id="VVIM01001798">
    <property type="protein sequence ID" value="KAB0790156.1"/>
    <property type="molecule type" value="Genomic_DNA"/>
</dbReference>
<organism evidence="13">
    <name type="scientific">Photinus pyralis</name>
    <name type="common">Common eastern firefly</name>
    <name type="synonym">Lampyris pyralis</name>
    <dbReference type="NCBI Taxonomy" id="7054"/>
    <lineage>
        <taxon>Eukaryota</taxon>
        <taxon>Metazoa</taxon>
        <taxon>Ecdysozoa</taxon>
        <taxon>Arthropoda</taxon>
        <taxon>Hexapoda</taxon>
        <taxon>Insecta</taxon>
        <taxon>Pterygota</taxon>
        <taxon>Neoptera</taxon>
        <taxon>Endopterygota</taxon>
        <taxon>Coleoptera</taxon>
        <taxon>Polyphaga</taxon>
        <taxon>Elateriformia</taxon>
        <taxon>Elateroidea</taxon>
        <taxon>Lampyridae</taxon>
        <taxon>Lampyrinae</taxon>
        <taxon>Photinus</taxon>
    </lineage>
</organism>
<evidence type="ECO:0000313" key="13">
    <source>
        <dbReference type="EMBL" id="JAV83690.1"/>
    </source>
</evidence>
<dbReference type="OrthoDB" id="5976732at2759"/>
<evidence type="ECO:0000256" key="5">
    <source>
        <dbReference type="ARBA" id="ARBA00022729"/>
    </source>
</evidence>
<evidence type="ECO:0000313" key="14">
    <source>
        <dbReference type="EMBL" id="KAB0790156.1"/>
    </source>
</evidence>
<sequence>MKWQRIFLCLFILYVGKVKSLQKILTINIDPGKKDCFFQFIKQNDTLDLEYQVIDGGHGDLDITFSAIEPGGRLLHLDVKKSENVYQMAAQRSGDYQFCFDNTFSSYNTKTVFFDLFAESEDYWGNNEHFDFNIPDVVSEDEVYELKVEDIIETIGNVREHLTKARHLQDVFKSFEARDRNIVEENYFTINSFSFFQVIVMVTVGIIQVIMVRSLFDDRSKVSKIWKRLDPKY</sequence>
<evidence type="ECO:0000256" key="9">
    <source>
        <dbReference type="RuleBase" id="RU003827"/>
    </source>
</evidence>
<keyword evidence="16" id="KW-1185">Reference proteome</keyword>